<dbReference type="InterPro" id="IPR036779">
    <property type="entry name" value="LysM_dom_sf"/>
</dbReference>
<evidence type="ECO:0000259" key="4">
    <source>
        <dbReference type="PROSITE" id="PS51782"/>
    </source>
</evidence>
<dbReference type="OrthoDB" id="5985073at2759"/>
<reference evidence="5 6" key="1">
    <citation type="submission" date="2016-05" db="EMBL/GenBank/DDBJ databases">
        <title>Genome sequencing reveals origins of a unique bacterial endosymbiosis in the earliest lineages of terrestrial Fungi.</title>
        <authorList>
            <consortium name="DOE Joint Genome Institute"/>
            <person name="Uehling J."/>
            <person name="Gryganskyi A."/>
            <person name="Hameed K."/>
            <person name="Tschaplinski T."/>
            <person name="Misztal P."/>
            <person name="Wu S."/>
            <person name="Desiro A."/>
            <person name="Vande Pol N."/>
            <person name="Du Z.-Y."/>
            <person name="Zienkiewicz A."/>
            <person name="Zienkiewicz K."/>
            <person name="Morin E."/>
            <person name="Tisserant E."/>
            <person name="Splivallo R."/>
            <person name="Hainaut M."/>
            <person name="Henrissat B."/>
            <person name="Ohm R."/>
            <person name="Kuo A."/>
            <person name="Yan J."/>
            <person name="Lipzen A."/>
            <person name="Nolan M."/>
            <person name="Labutti K."/>
            <person name="Barry K."/>
            <person name="Goldstein A."/>
            <person name="Labbe J."/>
            <person name="Schadt C."/>
            <person name="Tuskan G."/>
            <person name="Grigoriev I."/>
            <person name="Martin F."/>
            <person name="Vilgalys R."/>
            <person name="Bonito G."/>
        </authorList>
    </citation>
    <scope>NUCLEOTIDE SEQUENCE [LARGE SCALE GENOMIC DNA]</scope>
    <source>
        <strain evidence="5 6">AG-77</strain>
    </source>
</reference>
<evidence type="ECO:0000313" key="5">
    <source>
        <dbReference type="EMBL" id="OAQ32521.1"/>
    </source>
</evidence>
<protein>
    <recommendedName>
        <fullName evidence="4">LysM domain-containing protein</fullName>
    </recommendedName>
</protein>
<evidence type="ECO:0000256" key="1">
    <source>
        <dbReference type="SAM" id="MobiDB-lite"/>
    </source>
</evidence>
<dbReference type="Gene3D" id="3.10.350.10">
    <property type="entry name" value="LysM domain"/>
    <property type="match status" value="1"/>
</dbReference>
<keyword evidence="6" id="KW-1185">Reference proteome</keyword>
<feature type="domain" description="LysM" evidence="4">
    <location>
        <begin position="30"/>
        <end position="77"/>
    </location>
</feature>
<feature type="compositionally biased region" description="Basic and acidic residues" evidence="1">
    <location>
        <begin position="105"/>
        <end position="133"/>
    </location>
</feature>
<evidence type="ECO:0000256" key="3">
    <source>
        <dbReference type="SAM" id="SignalP"/>
    </source>
</evidence>
<proteinExistence type="predicted"/>
<gene>
    <name evidence="5" type="ORF">K457DRAFT_123174</name>
</gene>
<feature type="region of interest" description="Disordered" evidence="1">
    <location>
        <begin position="80"/>
        <end position="177"/>
    </location>
</feature>
<feature type="compositionally biased region" description="Low complexity" evidence="1">
    <location>
        <begin position="148"/>
        <end position="177"/>
    </location>
</feature>
<feature type="transmembrane region" description="Helical" evidence="2">
    <location>
        <begin position="185"/>
        <end position="207"/>
    </location>
</feature>
<feature type="chain" id="PRO_5008276626" description="LysM domain-containing protein" evidence="3">
    <location>
        <begin position="20"/>
        <end position="208"/>
    </location>
</feature>
<dbReference type="PROSITE" id="PS51782">
    <property type="entry name" value="LYSM"/>
    <property type="match status" value="1"/>
</dbReference>
<dbReference type="AlphaFoldDB" id="A0A197K733"/>
<keyword evidence="2" id="KW-1133">Transmembrane helix</keyword>
<dbReference type="Proteomes" id="UP000078512">
    <property type="component" value="Unassembled WGS sequence"/>
</dbReference>
<keyword evidence="2" id="KW-0472">Membrane</keyword>
<evidence type="ECO:0000256" key="2">
    <source>
        <dbReference type="SAM" id="Phobius"/>
    </source>
</evidence>
<dbReference type="InterPro" id="IPR018392">
    <property type="entry name" value="LysM"/>
</dbReference>
<dbReference type="EMBL" id="KV442024">
    <property type="protein sequence ID" value="OAQ32521.1"/>
    <property type="molecule type" value="Genomic_DNA"/>
</dbReference>
<keyword evidence="2" id="KW-0812">Transmembrane</keyword>
<keyword evidence="3" id="KW-0732">Signal</keyword>
<evidence type="ECO:0000313" key="6">
    <source>
        <dbReference type="Proteomes" id="UP000078512"/>
    </source>
</evidence>
<organism evidence="5 6">
    <name type="scientific">Linnemannia elongata AG-77</name>
    <dbReference type="NCBI Taxonomy" id="1314771"/>
    <lineage>
        <taxon>Eukaryota</taxon>
        <taxon>Fungi</taxon>
        <taxon>Fungi incertae sedis</taxon>
        <taxon>Mucoromycota</taxon>
        <taxon>Mortierellomycotina</taxon>
        <taxon>Mortierellomycetes</taxon>
        <taxon>Mortierellales</taxon>
        <taxon>Mortierellaceae</taxon>
        <taxon>Linnemannia</taxon>
    </lineage>
</organism>
<sequence>MKNALALTLLSVVVSQVMAVVPIPIKECTKTVVVDPKYDACTDFARDYNITFKDLLQYNEKLRKDCMNLDTGEKMCVSINPGGVNPPLVPKAKKEKTAPAADADSSPKEAMDDKKTKEGKAAGETVKPEHVQDVKSAPQVTEKKEDTPAAAVAPPAPANAANGATTPPTKQRQQQPNTIVNGASISVGATSSMLLAAAGVLLSVVYVL</sequence>
<accession>A0A197K733</accession>
<feature type="signal peptide" evidence="3">
    <location>
        <begin position="1"/>
        <end position="19"/>
    </location>
</feature>
<name>A0A197K733_9FUNG</name>